<feature type="transmembrane region" description="Helical" evidence="7">
    <location>
        <begin position="246"/>
        <end position="272"/>
    </location>
</feature>
<keyword evidence="5 7" id="KW-1133">Transmembrane helix</keyword>
<dbReference type="PROSITE" id="PS50928">
    <property type="entry name" value="ABC_TM1"/>
    <property type="match status" value="1"/>
</dbReference>
<sequence length="325" mass="35280">MGIWLGALRRPLLRALPTALGVVLLNFALLQLVPGDAVDALVAEAGSATAETTALLRERYGLDQSSWHQLGDYLQHLLHLSLGYSPRYDMPVLDLLLARLPNTLLLMGAALVISLTLGVALGTVMATWARRWPDRLLSSLAFLMYSTPGFWVGLMAIVLFAVQLGWLPSGGDGTVGAELHGWERFTDTLRHAVLPACTLASFFVAVYARLTRAAILEVQTQDYVRTARAKGLHPVRVRLRHILRNALLPVTTVAGTHLGGLLGGAAVTETVFSWSGIGRLTLEAVQAREYRVLLGVLLLSSLLVIVANVLIDLLHARLDPRIRAT</sequence>
<evidence type="ECO:0000256" key="2">
    <source>
        <dbReference type="ARBA" id="ARBA00022448"/>
    </source>
</evidence>
<evidence type="ECO:0000256" key="5">
    <source>
        <dbReference type="ARBA" id="ARBA00022989"/>
    </source>
</evidence>
<comment type="caution">
    <text evidence="9">The sequence shown here is derived from an EMBL/GenBank/DDBJ whole genome shotgun (WGS) entry which is preliminary data.</text>
</comment>
<feature type="transmembrane region" description="Helical" evidence="7">
    <location>
        <begin position="192"/>
        <end position="210"/>
    </location>
</feature>
<keyword evidence="6 7" id="KW-0472">Membrane</keyword>
<name>A0ABU5DMX8_9BURK</name>
<dbReference type="RefSeq" id="WP_320425623.1">
    <property type="nucleotide sequence ID" value="NZ_JAXCLA010000008.1"/>
</dbReference>
<evidence type="ECO:0000313" key="9">
    <source>
        <dbReference type="EMBL" id="MDY0747667.1"/>
    </source>
</evidence>
<comment type="similarity">
    <text evidence="7">Belongs to the binding-protein-dependent transport system permease family.</text>
</comment>
<feature type="domain" description="ABC transmembrane type-1" evidence="8">
    <location>
        <begin position="100"/>
        <end position="315"/>
    </location>
</feature>
<keyword evidence="3" id="KW-1003">Cell membrane</keyword>
<evidence type="ECO:0000256" key="6">
    <source>
        <dbReference type="ARBA" id="ARBA00023136"/>
    </source>
</evidence>
<evidence type="ECO:0000256" key="3">
    <source>
        <dbReference type="ARBA" id="ARBA00022475"/>
    </source>
</evidence>
<evidence type="ECO:0000256" key="7">
    <source>
        <dbReference type="RuleBase" id="RU363032"/>
    </source>
</evidence>
<feature type="transmembrane region" description="Helical" evidence="7">
    <location>
        <begin position="140"/>
        <end position="162"/>
    </location>
</feature>
<dbReference type="InterPro" id="IPR000515">
    <property type="entry name" value="MetI-like"/>
</dbReference>
<comment type="subcellular location">
    <subcellularLocation>
        <location evidence="1 7">Cell membrane</location>
        <topology evidence="1 7">Multi-pass membrane protein</topology>
    </subcellularLocation>
</comment>
<dbReference type="PANTHER" id="PTHR43163">
    <property type="entry name" value="DIPEPTIDE TRANSPORT SYSTEM PERMEASE PROTEIN DPPB-RELATED"/>
    <property type="match status" value="1"/>
</dbReference>
<dbReference type="PANTHER" id="PTHR43163:SF9">
    <property type="entry name" value="ABC TRANSPORTER PERMEASE PROTEIN"/>
    <property type="match status" value="1"/>
</dbReference>
<gene>
    <name evidence="9" type="ORF">SNE35_24405</name>
</gene>
<evidence type="ECO:0000259" key="8">
    <source>
        <dbReference type="PROSITE" id="PS50928"/>
    </source>
</evidence>
<keyword evidence="2 7" id="KW-0813">Transport</keyword>
<feature type="transmembrane region" description="Helical" evidence="7">
    <location>
        <begin position="292"/>
        <end position="314"/>
    </location>
</feature>
<accession>A0ABU5DMX8</accession>
<evidence type="ECO:0000256" key="4">
    <source>
        <dbReference type="ARBA" id="ARBA00022692"/>
    </source>
</evidence>
<feature type="transmembrane region" description="Helical" evidence="7">
    <location>
        <begin position="12"/>
        <end position="33"/>
    </location>
</feature>
<reference evidence="9 10" key="1">
    <citation type="submission" date="2023-11" db="EMBL/GenBank/DDBJ databases">
        <title>Paucibacter sp. nov., isolated from fresh soil in Korea.</title>
        <authorList>
            <person name="Le N.T.T."/>
        </authorList>
    </citation>
    <scope>NUCLEOTIDE SEQUENCE [LARGE SCALE GENOMIC DNA]</scope>
    <source>
        <strain evidence="9 10">R3-3</strain>
    </source>
</reference>
<feature type="transmembrane region" description="Helical" evidence="7">
    <location>
        <begin position="104"/>
        <end position="128"/>
    </location>
</feature>
<dbReference type="Gene3D" id="1.10.3720.10">
    <property type="entry name" value="MetI-like"/>
    <property type="match status" value="1"/>
</dbReference>
<dbReference type="Pfam" id="PF00528">
    <property type="entry name" value="BPD_transp_1"/>
    <property type="match status" value="1"/>
</dbReference>
<evidence type="ECO:0000313" key="10">
    <source>
        <dbReference type="Proteomes" id="UP001285263"/>
    </source>
</evidence>
<proteinExistence type="inferred from homology"/>
<keyword evidence="10" id="KW-1185">Reference proteome</keyword>
<keyword evidence="4 7" id="KW-0812">Transmembrane</keyword>
<dbReference type="CDD" id="cd06261">
    <property type="entry name" value="TM_PBP2"/>
    <property type="match status" value="1"/>
</dbReference>
<dbReference type="InterPro" id="IPR035906">
    <property type="entry name" value="MetI-like_sf"/>
</dbReference>
<dbReference type="Proteomes" id="UP001285263">
    <property type="component" value="Unassembled WGS sequence"/>
</dbReference>
<organism evidence="9 10">
    <name type="scientific">Roseateles agri</name>
    <dbReference type="NCBI Taxonomy" id="3098619"/>
    <lineage>
        <taxon>Bacteria</taxon>
        <taxon>Pseudomonadati</taxon>
        <taxon>Pseudomonadota</taxon>
        <taxon>Betaproteobacteria</taxon>
        <taxon>Burkholderiales</taxon>
        <taxon>Sphaerotilaceae</taxon>
        <taxon>Roseateles</taxon>
    </lineage>
</organism>
<protein>
    <submittedName>
        <fullName evidence="9">ABC transporter permease</fullName>
    </submittedName>
</protein>
<dbReference type="EMBL" id="JAXCLA010000008">
    <property type="protein sequence ID" value="MDY0747667.1"/>
    <property type="molecule type" value="Genomic_DNA"/>
</dbReference>
<evidence type="ECO:0000256" key="1">
    <source>
        <dbReference type="ARBA" id="ARBA00004651"/>
    </source>
</evidence>
<dbReference type="SUPFAM" id="SSF161098">
    <property type="entry name" value="MetI-like"/>
    <property type="match status" value="1"/>
</dbReference>